<dbReference type="AlphaFoldDB" id="A0AAV1GQJ2"/>
<dbReference type="Proteomes" id="UP001178508">
    <property type="component" value="Chromosome 16"/>
</dbReference>
<evidence type="ECO:0000256" key="1">
    <source>
        <dbReference type="SAM" id="MobiDB-lite"/>
    </source>
</evidence>
<dbReference type="EMBL" id="OY660879">
    <property type="protein sequence ID" value="CAJ1076162.1"/>
    <property type="molecule type" value="Genomic_DNA"/>
</dbReference>
<feature type="non-terminal residue" evidence="2">
    <location>
        <position position="1"/>
    </location>
</feature>
<accession>A0AAV1GQJ2</accession>
<reference evidence="2" key="1">
    <citation type="submission" date="2023-08" db="EMBL/GenBank/DDBJ databases">
        <authorList>
            <person name="Alioto T."/>
            <person name="Alioto T."/>
            <person name="Gomez Garrido J."/>
        </authorList>
    </citation>
    <scope>NUCLEOTIDE SEQUENCE</scope>
</reference>
<feature type="compositionally biased region" description="Polar residues" evidence="1">
    <location>
        <begin position="15"/>
        <end position="42"/>
    </location>
</feature>
<name>A0AAV1GQJ2_XYRNO</name>
<feature type="region of interest" description="Disordered" evidence="1">
    <location>
        <begin position="1"/>
        <end position="50"/>
    </location>
</feature>
<evidence type="ECO:0000313" key="2">
    <source>
        <dbReference type="EMBL" id="CAJ1076162.1"/>
    </source>
</evidence>
<gene>
    <name evidence="2" type="ORF">XNOV1_A000341</name>
</gene>
<keyword evidence="3" id="KW-1185">Reference proteome</keyword>
<evidence type="ECO:0000313" key="3">
    <source>
        <dbReference type="Proteomes" id="UP001178508"/>
    </source>
</evidence>
<proteinExistence type="predicted"/>
<sequence length="50" mass="5339">ELSVGSQAVPRGRRSSWTDGVTSSAQNHRPGSNTETEAQTEVSDFKDMSG</sequence>
<organism evidence="2 3">
    <name type="scientific">Xyrichtys novacula</name>
    <name type="common">Pearly razorfish</name>
    <name type="synonym">Hemipteronotus novacula</name>
    <dbReference type="NCBI Taxonomy" id="13765"/>
    <lineage>
        <taxon>Eukaryota</taxon>
        <taxon>Metazoa</taxon>
        <taxon>Chordata</taxon>
        <taxon>Craniata</taxon>
        <taxon>Vertebrata</taxon>
        <taxon>Euteleostomi</taxon>
        <taxon>Actinopterygii</taxon>
        <taxon>Neopterygii</taxon>
        <taxon>Teleostei</taxon>
        <taxon>Neoteleostei</taxon>
        <taxon>Acanthomorphata</taxon>
        <taxon>Eupercaria</taxon>
        <taxon>Labriformes</taxon>
        <taxon>Labridae</taxon>
        <taxon>Xyrichtys</taxon>
    </lineage>
</organism>
<protein>
    <submittedName>
        <fullName evidence="2">Uncharacterized protein</fullName>
    </submittedName>
</protein>
<feature type="non-terminal residue" evidence="2">
    <location>
        <position position="50"/>
    </location>
</feature>